<dbReference type="EMBL" id="CAJPWZ010001106">
    <property type="protein sequence ID" value="CAG2208376.1"/>
    <property type="molecule type" value="Genomic_DNA"/>
</dbReference>
<feature type="region of interest" description="Disordered" evidence="1">
    <location>
        <begin position="172"/>
        <end position="194"/>
    </location>
</feature>
<evidence type="ECO:0000313" key="3">
    <source>
        <dbReference type="Proteomes" id="UP000683360"/>
    </source>
</evidence>
<evidence type="ECO:0000256" key="1">
    <source>
        <dbReference type="SAM" id="MobiDB-lite"/>
    </source>
</evidence>
<protein>
    <submittedName>
        <fullName evidence="2">Uncharacterized protein</fullName>
    </submittedName>
</protein>
<organism evidence="2 3">
    <name type="scientific">Mytilus edulis</name>
    <name type="common">Blue mussel</name>
    <dbReference type="NCBI Taxonomy" id="6550"/>
    <lineage>
        <taxon>Eukaryota</taxon>
        <taxon>Metazoa</taxon>
        <taxon>Spiralia</taxon>
        <taxon>Lophotrochozoa</taxon>
        <taxon>Mollusca</taxon>
        <taxon>Bivalvia</taxon>
        <taxon>Autobranchia</taxon>
        <taxon>Pteriomorphia</taxon>
        <taxon>Mytilida</taxon>
        <taxon>Mytiloidea</taxon>
        <taxon>Mytilidae</taxon>
        <taxon>Mytilinae</taxon>
        <taxon>Mytilus</taxon>
    </lineage>
</organism>
<accession>A0A8S3RG74</accession>
<keyword evidence="3" id="KW-1185">Reference proteome</keyword>
<comment type="caution">
    <text evidence="2">The sequence shown here is derived from an EMBL/GenBank/DDBJ whole genome shotgun (WGS) entry which is preliminary data.</text>
</comment>
<sequence>MEEEINMLDEIKEIRLIKEDDDETFDLWLPDKVEDLIKCLLEENDFVVEDNDVTTFDLRLDKAKHNLDNAKQQMELMVEENKSLKATIENKNKHILETENKAAKDAKAAFVLYTNSNNQLKDVIHQANKNHVKMQMEKDQLQEQLQKLTKIKNAEAKDQRKMIDHLKKKMAEVENENNKNAKTAERSHRRKNECKQQLKATLMQSEKERITSQRTIANLQNNIRTLNEELKEYKKKRTITELQTKIRNLFKELNDLKTRNVIFQQSLMGVLDNDITPAVDLGKYREDILTENQPTTTCTCNRMSRTTNVFNVNIVSSQVSFNENTEQEMRSLIAGNGQHPAIEEDN</sequence>
<feature type="compositionally biased region" description="Basic and acidic residues" evidence="1">
    <location>
        <begin position="172"/>
        <end position="186"/>
    </location>
</feature>
<reference evidence="2" key="1">
    <citation type="submission" date="2021-03" db="EMBL/GenBank/DDBJ databases">
        <authorList>
            <person name="Bekaert M."/>
        </authorList>
    </citation>
    <scope>NUCLEOTIDE SEQUENCE</scope>
</reference>
<proteinExistence type="predicted"/>
<gene>
    <name evidence="2" type="ORF">MEDL_22585</name>
</gene>
<name>A0A8S3RG74_MYTED</name>
<dbReference type="AlphaFoldDB" id="A0A8S3RG74"/>
<evidence type="ECO:0000313" key="2">
    <source>
        <dbReference type="EMBL" id="CAG2208376.1"/>
    </source>
</evidence>
<dbReference type="Proteomes" id="UP000683360">
    <property type="component" value="Unassembled WGS sequence"/>
</dbReference>
<dbReference type="OrthoDB" id="10645582at2759"/>